<dbReference type="AlphaFoldDB" id="X1IU44"/>
<evidence type="ECO:0000313" key="1">
    <source>
        <dbReference type="EMBL" id="GAH69629.1"/>
    </source>
</evidence>
<dbReference type="EMBL" id="BARU01029675">
    <property type="protein sequence ID" value="GAH69629.1"/>
    <property type="molecule type" value="Genomic_DNA"/>
</dbReference>
<name>X1IU44_9ZZZZ</name>
<accession>X1IU44</accession>
<protein>
    <submittedName>
        <fullName evidence="1">Uncharacterized protein</fullName>
    </submittedName>
</protein>
<organism evidence="1">
    <name type="scientific">marine sediment metagenome</name>
    <dbReference type="NCBI Taxonomy" id="412755"/>
    <lineage>
        <taxon>unclassified sequences</taxon>
        <taxon>metagenomes</taxon>
        <taxon>ecological metagenomes</taxon>
    </lineage>
</organism>
<comment type="caution">
    <text evidence="1">The sequence shown here is derived from an EMBL/GenBank/DDBJ whole genome shotgun (WGS) entry which is preliminary data.</text>
</comment>
<gene>
    <name evidence="1" type="ORF">S03H2_47168</name>
</gene>
<proteinExistence type="predicted"/>
<reference evidence="1" key="1">
    <citation type="journal article" date="2014" name="Front. Microbiol.">
        <title>High frequency of phylogenetically diverse reductive dehalogenase-homologous genes in deep subseafloor sedimentary metagenomes.</title>
        <authorList>
            <person name="Kawai M."/>
            <person name="Futagami T."/>
            <person name="Toyoda A."/>
            <person name="Takaki Y."/>
            <person name="Nishi S."/>
            <person name="Hori S."/>
            <person name="Arai W."/>
            <person name="Tsubouchi T."/>
            <person name="Morono Y."/>
            <person name="Uchiyama I."/>
            <person name="Ito T."/>
            <person name="Fujiyama A."/>
            <person name="Inagaki F."/>
            <person name="Takami H."/>
        </authorList>
    </citation>
    <scope>NUCLEOTIDE SEQUENCE</scope>
    <source>
        <strain evidence="1">Expedition CK06-06</strain>
    </source>
</reference>
<sequence>MNGIWDKMIIPSAIFVSWIGSFEIRLRNKVGRDEFNLVVAQGKLTQTWLWDIMKAQNITPSIEPPDEIKNNKRKET</sequence>